<dbReference type="Proteomes" id="UP001501666">
    <property type="component" value="Unassembled WGS sequence"/>
</dbReference>
<accession>A0ABP6FJ42</accession>
<organism evidence="1 2">
    <name type="scientific">Nonomuraea recticatena</name>
    <dbReference type="NCBI Taxonomy" id="46178"/>
    <lineage>
        <taxon>Bacteria</taxon>
        <taxon>Bacillati</taxon>
        <taxon>Actinomycetota</taxon>
        <taxon>Actinomycetes</taxon>
        <taxon>Streptosporangiales</taxon>
        <taxon>Streptosporangiaceae</taxon>
        <taxon>Nonomuraea</taxon>
    </lineage>
</organism>
<gene>
    <name evidence="1" type="ORF">GCM10010412_084070</name>
</gene>
<reference evidence="2" key="1">
    <citation type="journal article" date="2019" name="Int. J. Syst. Evol. Microbiol.">
        <title>The Global Catalogue of Microorganisms (GCM) 10K type strain sequencing project: providing services to taxonomists for standard genome sequencing and annotation.</title>
        <authorList>
            <consortium name="The Broad Institute Genomics Platform"/>
            <consortium name="The Broad Institute Genome Sequencing Center for Infectious Disease"/>
            <person name="Wu L."/>
            <person name="Ma J."/>
        </authorList>
    </citation>
    <scope>NUCLEOTIDE SEQUENCE [LARGE SCALE GENOMIC DNA]</scope>
    <source>
        <strain evidence="2">JCM 6835</strain>
    </source>
</reference>
<protein>
    <submittedName>
        <fullName evidence="1">Uncharacterized protein</fullName>
    </submittedName>
</protein>
<evidence type="ECO:0000313" key="1">
    <source>
        <dbReference type="EMBL" id="GAA2692885.1"/>
    </source>
</evidence>
<sequence>MADFDPPTDLLELKRAFNVIDARCEEISAALPSNVAVLEGKAEFDMERQAELVEARSDRLRLVEEINRHPWWSAVDDRHAAWRALHQAAQS</sequence>
<evidence type="ECO:0000313" key="2">
    <source>
        <dbReference type="Proteomes" id="UP001501666"/>
    </source>
</evidence>
<dbReference type="EMBL" id="BAAATE010000035">
    <property type="protein sequence ID" value="GAA2692885.1"/>
    <property type="molecule type" value="Genomic_DNA"/>
</dbReference>
<proteinExistence type="predicted"/>
<dbReference type="RefSeq" id="WP_346154721.1">
    <property type="nucleotide sequence ID" value="NZ_BAAATE010000035.1"/>
</dbReference>
<keyword evidence="2" id="KW-1185">Reference proteome</keyword>
<comment type="caution">
    <text evidence="1">The sequence shown here is derived from an EMBL/GenBank/DDBJ whole genome shotgun (WGS) entry which is preliminary data.</text>
</comment>
<name>A0ABP6FJ42_9ACTN</name>